<comment type="caution">
    <text evidence="10">The sequence shown here is derived from an EMBL/GenBank/DDBJ whole genome shotgun (WGS) entry which is preliminary data.</text>
</comment>
<dbReference type="Proteomes" id="UP001595880">
    <property type="component" value="Unassembled WGS sequence"/>
</dbReference>
<evidence type="ECO:0000313" key="11">
    <source>
        <dbReference type="Proteomes" id="UP001595880"/>
    </source>
</evidence>
<dbReference type="InterPro" id="IPR036640">
    <property type="entry name" value="ABC1_TM_sf"/>
</dbReference>
<dbReference type="InterPro" id="IPR011527">
    <property type="entry name" value="ABC1_TM_dom"/>
</dbReference>
<dbReference type="InterPro" id="IPR003593">
    <property type="entry name" value="AAA+_ATPase"/>
</dbReference>
<feature type="transmembrane region" description="Helical" evidence="7">
    <location>
        <begin position="21"/>
        <end position="41"/>
    </location>
</feature>
<keyword evidence="3" id="KW-0547">Nucleotide-binding</keyword>
<reference evidence="11" key="1">
    <citation type="journal article" date="2019" name="Int. J. Syst. Evol. Microbiol.">
        <title>The Global Catalogue of Microorganisms (GCM) 10K type strain sequencing project: providing services to taxonomists for standard genome sequencing and annotation.</title>
        <authorList>
            <consortium name="The Broad Institute Genomics Platform"/>
            <consortium name="The Broad Institute Genome Sequencing Center for Infectious Disease"/>
            <person name="Wu L."/>
            <person name="Ma J."/>
        </authorList>
    </citation>
    <scope>NUCLEOTIDE SEQUENCE [LARGE SCALE GENOMIC DNA]</scope>
    <source>
        <strain evidence="11">KACC 14058</strain>
    </source>
</reference>
<dbReference type="EMBL" id="JBHSDV010000001">
    <property type="protein sequence ID" value="MFC4386391.1"/>
    <property type="molecule type" value="Genomic_DNA"/>
</dbReference>
<evidence type="ECO:0000313" key="10">
    <source>
        <dbReference type="EMBL" id="MFC4386391.1"/>
    </source>
</evidence>
<comment type="subcellular location">
    <subcellularLocation>
        <location evidence="1">Cell membrane</location>
        <topology evidence="1">Multi-pass membrane protein</topology>
    </subcellularLocation>
</comment>
<keyword evidence="4 10" id="KW-0067">ATP-binding</keyword>
<dbReference type="CDD" id="cd18541">
    <property type="entry name" value="ABC_6TM_TmrB_like"/>
    <property type="match status" value="1"/>
</dbReference>
<sequence length="582" mass="65585">MFTVIKKLSWYFKEEWIRYTLAIIALVTASILFTVPPMLIGNTIDAMQGNQLTKEKLQNTVTLFVGLMVFIYILSFFWGHTLFGRAILLERKLRSILMNHFMKMSPSFYSKYRTGDLMARSTNDLKALMTTAGFGILTLIDSTLFMAFIIGIMLILIDWKLTLVALIPLPIMALIMQKYGAQIHSRFMQAQALFSELNNNTLESIQGVRVIRAFVQERQDESKFNEKAEEVFQKNIAVARLDALFEPTIKILVGLAYTLGLGYGSYLVIHGDITIGQLVSFNVYLGMLIWPMFAVGELINVMQRGNASLDRIEELLHEQPEVENPLDPNPLTEIKTIHYKQFSFRYPNTEVYALKDIELLLTSGETIGIVGITGAGKTTLVKQLLREYKETEDGSLLINGLPIESYTLEDVRAMIGYVPQDHILFSKTIKENILFGNPDATEEDLYRLLETASLKEDIDNLPKGLHTLVGESGVTLSGGQKQRVSLARALVKNPALLILDDSLSAVDGKTEAKIITHLKKERANKTTIIIAHRLSAVKHADQIIVLDEGTIIERGTHQQLMTQNGWYRNQFMIQQMEGEGLA</sequence>
<evidence type="ECO:0000256" key="1">
    <source>
        <dbReference type="ARBA" id="ARBA00004651"/>
    </source>
</evidence>
<feature type="transmembrane region" description="Helical" evidence="7">
    <location>
        <begin position="127"/>
        <end position="157"/>
    </location>
</feature>
<evidence type="ECO:0000256" key="4">
    <source>
        <dbReference type="ARBA" id="ARBA00022840"/>
    </source>
</evidence>
<protein>
    <submittedName>
        <fullName evidence="10">ABC transporter ATP-binding protein</fullName>
    </submittedName>
</protein>
<accession>A0ABV8VPL1</accession>
<dbReference type="PROSITE" id="PS00211">
    <property type="entry name" value="ABC_TRANSPORTER_1"/>
    <property type="match status" value="1"/>
</dbReference>
<dbReference type="PANTHER" id="PTHR43394">
    <property type="entry name" value="ATP-DEPENDENT PERMEASE MDL1, MITOCHONDRIAL"/>
    <property type="match status" value="1"/>
</dbReference>
<organism evidence="10 11">
    <name type="scientific">Gracilibacillus marinus</name>
    <dbReference type="NCBI Taxonomy" id="630535"/>
    <lineage>
        <taxon>Bacteria</taxon>
        <taxon>Bacillati</taxon>
        <taxon>Bacillota</taxon>
        <taxon>Bacilli</taxon>
        <taxon>Bacillales</taxon>
        <taxon>Bacillaceae</taxon>
        <taxon>Gracilibacillus</taxon>
    </lineage>
</organism>
<keyword evidence="11" id="KW-1185">Reference proteome</keyword>
<feature type="transmembrane region" description="Helical" evidence="7">
    <location>
        <begin position="249"/>
        <end position="269"/>
    </location>
</feature>
<keyword evidence="2 7" id="KW-0812">Transmembrane</keyword>
<evidence type="ECO:0000256" key="6">
    <source>
        <dbReference type="ARBA" id="ARBA00023136"/>
    </source>
</evidence>
<dbReference type="PROSITE" id="PS50929">
    <property type="entry name" value="ABC_TM1F"/>
    <property type="match status" value="1"/>
</dbReference>
<dbReference type="Gene3D" id="1.20.1560.10">
    <property type="entry name" value="ABC transporter type 1, transmembrane domain"/>
    <property type="match status" value="1"/>
</dbReference>
<evidence type="ECO:0000259" key="9">
    <source>
        <dbReference type="PROSITE" id="PS50929"/>
    </source>
</evidence>
<name>A0ABV8VPL1_9BACI</name>
<dbReference type="SUPFAM" id="SSF90123">
    <property type="entry name" value="ABC transporter transmembrane region"/>
    <property type="match status" value="1"/>
</dbReference>
<keyword evidence="6 7" id="KW-0472">Membrane</keyword>
<dbReference type="InterPro" id="IPR017871">
    <property type="entry name" value="ABC_transporter-like_CS"/>
</dbReference>
<feature type="transmembrane region" description="Helical" evidence="7">
    <location>
        <begin position="61"/>
        <end position="88"/>
    </location>
</feature>
<dbReference type="Gene3D" id="3.40.50.300">
    <property type="entry name" value="P-loop containing nucleotide triphosphate hydrolases"/>
    <property type="match status" value="1"/>
</dbReference>
<feature type="domain" description="ABC transmembrane type-1" evidence="9">
    <location>
        <begin position="21"/>
        <end position="304"/>
    </location>
</feature>
<dbReference type="Pfam" id="PF00664">
    <property type="entry name" value="ABC_membrane"/>
    <property type="match status" value="1"/>
</dbReference>
<dbReference type="SMART" id="SM00382">
    <property type="entry name" value="AAA"/>
    <property type="match status" value="1"/>
</dbReference>
<dbReference type="GO" id="GO:0005524">
    <property type="term" value="F:ATP binding"/>
    <property type="evidence" value="ECO:0007669"/>
    <property type="project" value="UniProtKB-KW"/>
</dbReference>
<feature type="transmembrane region" description="Helical" evidence="7">
    <location>
        <begin position="163"/>
        <end position="181"/>
    </location>
</feature>
<evidence type="ECO:0000259" key="8">
    <source>
        <dbReference type="PROSITE" id="PS50893"/>
    </source>
</evidence>
<dbReference type="Pfam" id="PF00005">
    <property type="entry name" value="ABC_tran"/>
    <property type="match status" value="1"/>
</dbReference>
<evidence type="ECO:0000256" key="5">
    <source>
        <dbReference type="ARBA" id="ARBA00022989"/>
    </source>
</evidence>
<feature type="domain" description="ABC transporter" evidence="8">
    <location>
        <begin position="337"/>
        <end position="573"/>
    </location>
</feature>
<evidence type="ECO:0000256" key="7">
    <source>
        <dbReference type="SAM" id="Phobius"/>
    </source>
</evidence>
<feature type="transmembrane region" description="Helical" evidence="7">
    <location>
        <begin position="281"/>
        <end position="301"/>
    </location>
</feature>
<dbReference type="InterPro" id="IPR003439">
    <property type="entry name" value="ABC_transporter-like_ATP-bd"/>
</dbReference>
<evidence type="ECO:0000256" key="3">
    <source>
        <dbReference type="ARBA" id="ARBA00022741"/>
    </source>
</evidence>
<dbReference type="InterPro" id="IPR027417">
    <property type="entry name" value="P-loop_NTPase"/>
</dbReference>
<proteinExistence type="predicted"/>
<dbReference type="RefSeq" id="WP_390194957.1">
    <property type="nucleotide sequence ID" value="NZ_JBHSDV010000001.1"/>
</dbReference>
<dbReference type="InterPro" id="IPR039421">
    <property type="entry name" value="Type_1_exporter"/>
</dbReference>
<evidence type="ECO:0000256" key="2">
    <source>
        <dbReference type="ARBA" id="ARBA00022692"/>
    </source>
</evidence>
<keyword evidence="5 7" id="KW-1133">Transmembrane helix</keyword>
<dbReference type="SUPFAM" id="SSF52540">
    <property type="entry name" value="P-loop containing nucleoside triphosphate hydrolases"/>
    <property type="match status" value="1"/>
</dbReference>
<dbReference type="PANTHER" id="PTHR43394:SF1">
    <property type="entry name" value="ATP-BINDING CASSETTE SUB-FAMILY B MEMBER 10, MITOCHONDRIAL"/>
    <property type="match status" value="1"/>
</dbReference>
<gene>
    <name evidence="10" type="ORF">ACFOZ1_01080</name>
</gene>
<dbReference type="PROSITE" id="PS50893">
    <property type="entry name" value="ABC_TRANSPORTER_2"/>
    <property type="match status" value="1"/>
</dbReference>